<keyword evidence="6" id="KW-1185">Reference proteome</keyword>
<dbReference type="Gene3D" id="2.160.10.10">
    <property type="entry name" value="Hexapeptide repeat proteins"/>
    <property type="match status" value="1"/>
</dbReference>
<proteinExistence type="inferred from homology"/>
<sequence length="202" mass="22336">MLKAFKRLFRRKQKPPKLYRDQIRFRERYPGFSIGLGTYGMPEVHDWAQGTTLSIGAYTSIADDVHIFLGGNHRTDWISCYPFPAYMEEAKGIPGYVTSKGSVVIGNDVWLGSGSLILSGVTVGDGAVVAARSVVTRDVAPYAIVAGNPARTIDWRFDEQTRLAIQATAWWSWPEAEIRSIVHHLCSGDVAAFLAHAAARPR</sequence>
<dbReference type="InterPro" id="IPR018357">
    <property type="entry name" value="Hexapep_transf_CS"/>
</dbReference>
<dbReference type="InterPro" id="IPR001451">
    <property type="entry name" value="Hexapep"/>
</dbReference>
<dbReference type="Pfam" id="PF00132">
    <property type="entry name" value="Hexapep"/>
    <property type="match status" value="1"/>
</dbReference>
<dbReference type="AlphaFoldDB" id="A0A2U8GT11"/>
<comment type="similarity">
    <text evidence="1">Belongs to the transferase hexapeptide repeat family.</text>
</comment>
<keyword evidence="4" id="KW-0012">Acyltransferase</keyword>
<dbReference type="CDD" id="cd03349">
    <property type="entry name" value="LbH_XAT"/>
    <property type="match status" value="1"/>
</dbReference>
<protein>
    <submittedName>
        <fullName evidence="5">Acetyltransferase</fullName>
    </submittedName>
</protein>
<organism evidence="5 6">
    <name type="scientific">Parazoarcus communis</name>
    <dbReference type="NCBI Taxonomy" id="41977"/>
    <lineage>
        <taxon>Bacteria</taxon>
        <taxon>Pseudomonadati</taxon>
        <taxon>Pseudomonadota</taxon>
        <taxon>Betaproteobacteria</taxon>
        <taxon>Rhodocyclales</taxon>
        <taxon>Zoogloeaceae</taxon>
        <taxon>Parazoarcus</taxon>
    </lineage>
</organism>
<gene>
    <name evidence="5" type="ORF">CEW83_17800</name>
</gene>
<dbReference type="PANTHER" id="PTHR43300">
    <property type="entry name" value="ACETYLTRANSFERASE"/>
    <property type="match status" value="1"/>
</dbReference>
<evidence type="ECO:0000256" key="4">
    <source>
        <dbReference type="ARBA" id="ARBA00023315"/>
    </source>
</evidence>
<keyword evidence="2 5" id="KW-0808">Transferase</keyword>
<evidence type="ECO:0000256" key="1">
    <source>
        <dbReference type="ARBA" id="ARBA00007274"/>
    </source>
</evidence>
<dbReference type="GO" id="GO:0016746">
    <property type="term" value="F:acyltransferase activity"/>
    <property type="evidence" value="ECO:0007669"/>
    <property type="project" value="UniProtKB-KW"/>
</dbReference>
<dbReference type="InterPro" id="IPR011004">
    <property type="entry name" value="Trimer_LpxA-like_sf"/>
</dbReference>
<keyword evidence="3" id="KW-0677">Repeat</keyword>
<evidence type="ECO:0000313" key="6">
    <source>
        <dbReference type="Proteomes" id="UP000244930"/>
    </source>
</evidence>
<dbReference type="InterPro" id="IPR050179">
    <property type="entry name" value="Trans_hexapeptide_repeat"/>
</dbReference>
<dbReference type="KEGG" id="acom:CEW83_17800"/>
<dbReference type="SUPFAM" id="SSF51161">
    <property type="entry name" value="Trimeric LpxA-like enzymes"/>
    <property type="match status" value="1"/>
</dbReference>
<dbReference type="Proteomes" id="UP000244930">
    <property type="component" value="Chromosome"/>
</dbReference>
<dbReference type="PANTHER" id="PTHR43300:SF11">
    <property type="entry name" value="ACETYLTRANSFERASE RV3034C-RELATED"/>
    <property type="match status" value="1"/>
</dbReference>
<accession>A0A2U8GT11</accession>
<dbReference type="EMBL" id="CP022187">
    <property type="protein sequence ID" value="AWI76849.1"/>
    <property type="molecule type" value="Genomic_DNA"/>
</dbReference>
<evidence type="ECO:0000256" key="2">
    <source>
        <dbReference type="ARBA" id="ARBA00022679"/>
    </source>
</evidence>
<reference evidence="5 6" key="1">
    <citation type="submission" date="2017-06" db="EMBL/GenBank/DDBJ databases">
        <title>Azoarcus.</title>
        <authorList>
            <person name="Woo J.-H."/>
            <person name="Kim H.-S."/>
        </authorList>
    </citation>
    <scope>NUCLEOTIDE SEQUENCE [LARGE SCALE GENOMIC DNA]</scope>
    <source>
        <strain evidence="5 6">TSPY31</strain>
    </source>
</reference>
<name>A0A2U8GT11_9RHOO</name>
<evidence type="ECO:0000256" key="3">
    <source>
        <dbReference type="ARBA" id="ARBA00022737"/>
    </source>
</evidence>
<evidence type="ECO:0000313" key="5">
    <source>
        <dbReference type="EMBL" id="AWI76849.1"/>
    </source>
</evidence>
<dbReference type="RefSeq" id="WP_108950548.1">
    <property type="nucleotide sequence ID" value="NZ_CP022187.1"/>
</dbReference>
<dbReference type="PROSITE" id="PS00101">
    <property type="entry name" value="HEXAPEP_TRANSFERASES"/>
    <property type="match status" value="1"/>
</dbReference>